<proteinExistence type="predicted"/>
<protein>
    <submittedName>
        <fullName evidence="2">Uncharacterized protein</fullName>
    </submittedName>
</protein>
<feature type="transmembrane region" description="Helical" evidence="1">
    <location>
        <begin position="30"/>
        <end position="54"/>
    </location>
</feature>
<sequence>MPEALAIGLVIVVLAGLHVLAWFLSEQAGWLAAVGLVLAWIVSILIMMAISTAASSGNRVQPIRTPPATHHYTYPR</sequence>
<evidence type="ECO:0000256" key="1">
    <source>
        <dbReference type="SAM" id="Phobius"/>
    </source>
</evidence>
<comment type="caution">
    <text evidence="2">The sequence shown here is derived from an EMBL/GenBank/DDBJ whole genome shotgun (WGS) entry which is preliminary data.</text>
</comment>
<evidence type="ECO:0000313" key="2">
    <source>
        <dbReference type="EMBL" id="MFC4071489.1"/>
    </source>
</evidence>
<feature type="transmembrane region" description="Helical" evidence="1">
    <location>
        <begin position="5"/>
        <end position="24"/>
    </location>
</feature>
<dbReference type="EMBL" id="JBHSBL010000028">
    <property type="protein sequence ID" value="MFC4071489.1"/>
    <property type="molecule type" value="Genomic_DNA"/>
</dbReference>
<name>A0ABV8J4L8_9ACTN</name>
<dbReference type="Proteomes" id="UP001595867">
    <property type="component" value="Unassembled WGS sequence"/>
</dbReference>
<evidence type="ECO:0000313" key="3">
    <source>
        <dbReference type="Proteomes" id="UP001595867"/>
    </source>
</evidence>
<accession>A0ABV8J4L8</accession>
<organism evidence="2 3">
    <name type="scientific">Actinoplanes subglobosus</name>
    <dbReference type="NCBI Taxonomy" id="1547892"/>
    <lineage>
        <taxon>Bacteria</taxon>
        <taxon>Bacillati</taxon>
        <taxon>Actinomycetota</taxon>
        <taxon>Actinomycetes</taxon>
        <taxon>Micromonosporales</taxon>
        <taxon>Micromonosporaceae</taxon>
        <taxon>Actinoplanes</taxon>
    </lineage>
</organism>
<keyword evidence="1" id="KW-1133">Transmembrane helix</keyword>
<keyword evidence="1" id="KW-0812">Transmembrane</keyword>
<keyword evidence="3" id="KW-1185">Reference proteome</keyword>
<dbReference type="RefSeq" id="WP_378072365.1">
    <property type="nucleotide sequence ID" value="NZ_JBHSBL010000028.1"/>
</dbReference>
<reference evidence="3" key="1">
    <citation type="journal article" date="2019" name="Int. J. Syst. Evol. Microbiol.">
        <title>The Global Catalogue of Microorganisms (GCM) 10K type strain sequencing project: providing services to taxonomists for standard genome sequencing and annotation.</title>
        <authorList>
            <consortium name="The Broad Institute Genomics Platform"/>
            <consortium name="The Broad Institute Genome Sequencing Center for Infectious Disease"/>
            <person name="Wu L."/>
            <person name="Ma J."/>
        </authorList>
    </citation>
    <scope>NUCLEOTIDE SEQUENCE [LARGE SCALE GENOMIC DNA]</scope>
    <source>
        <strain evidence="3">TBRC 5832</strain>
    </source>
</reference>
<gene>
    <name evidence="2" type="ORF">ACFO0C_41690</name>
</gene>
<keyword evidence="1" id="KW-0472">Membrane</keyword>